<proteinExistence type="predicted"/>
<evidence type="ECO:0000313" key="1">
    <source>
        <dbReference type="EMBL" id="KAJ0079852.1"/>
    </source>
</evidence>
<dbReference type="EMBL" id="CM047909">
    <property type="protein sequence ID" value="KAJ0079852.1"/>
    <property type="molecule type" value="Genomic_DNA"/>
</dbReference>
<gene>
    <name evidence="1" type="ORF">Patl1_23767</name>
</gene>
<organism evidence="1 2">
    <name type="scientific">Pistacia atlantica</name>
    <dbReference type="NCBI Taxonomy" id="434234"/>
    <lineage>
        <taxon>Eukaryota</taxon>
        <taxon>Viridiplantae</taxon>
        <taxon>Streptophyta</taxon>
        <taxon>Embryophyta</taxon>
        <taxon>Tracheophyta</taxon>
        <taxon>Spermatophyta</taxon>
        <taxon>Magnoliopsida</taxon>
        <taxon>eudicotyledons</taxon>
        <taxon>Gunneridae</taxon>
        <taxon>Pentapetalae</taxon>
        <taxon>rosids</taxon>
        <taxon>malvids</taxon>
        <taxon>Sapindales</taxon>
        <taxon>Anacardiaceae</taxon>
        <taxon>Pistacia</taxon>
    </lineage>
</organism>
<evidence type="ECO:0000313" key="2">
    <source>
        <dbReference type="Proteomes" id="UP001164250"/>
    </source>
</evidence>
<name>A0ACC1A0M7_9ROSI</name>
<sequence length="92" mass="10494">MEWIDALLGKHGRSFIKRKDSDAGEAGRALEELRGAIYKDLRSAEGAKRQQQRFCGPAVAMTFNFLVSVGIILINKYWKFIGGYFHLKFKKV</sequence>
<dbReference type="Proteomes" id="UP001164250">
    <property type="component" value="Chromosome 13"/>
</dbReference>
<accession>A0ACC1A0M7</accession>
<reference evidence="2" key="1">
    <citation type="journal article" date="2023" name="G3 (Bethesda)">
        <title>Genome assembly and association tests identify interacting loci associated with vigor, precocity, and sex in interspecific pistachio rootstocks.</title>
        <authorList>
            <person name="Palmer W."/>
            <person name="Jacygrad E."/>
            <person name="Sagayaradj S."/>
            <person name="Cavanaugh K."/>
            <person name="Han R."/>
            <person name="Bertier L."/>
            <person name="Beede B."/>
            <person name="Kafkas S."/>
            <person name="Golino D."/>
            <person name="Preece J."/>
            <person name="Michelmore R."/>
        </authorList>
    </citation>
    <scope>NUCLEOTIDE SEQUENCE [LARGE SCALE GENOMIC DNA]</scope>
</reference>
<keyword evidence="2" id="KW-1185">Reference proteome</keyword>
<protein>
    <submittedName>
        <fullName evidence="1">Uncharacterized protein</fullName>
    </submittedName>
</protein>
<comment type="caution">
    <text evidence="1">The sequence shown here is derived from an EMBL/GenBank/DDBJ whole genome shotgun (WGS) entry which is preliminary data.</text>
</comment>